<feature type="compositionally biased region" description="Basic and acidic residues" evidence="1">
    <location>
        <begin position="287"/>
        <end position="326"/>
    </location>
</feature>
<feature type="compositionally biased region" description="Polar residues" evidence="1">
    <location>
        <begin position="207"/>
        <end position="220"/>
    </location>
</feature>
<proteinExistence type="predicted"/>
<dbReference type="SUPFAM" id="SSF55486">
    <property type="entry name" value="Metalloproteases ('zincins'), catalytic domain"/>
    <property type="match status" value="1"/>
</dbReference>
<keyword evidence="4" id="KW-1185">Reference proteome</keyword>
<dbReference type="EMBL" id="BDSP01000140">
    <property type="protein sequence ID" value="GAX19816.1"/>
    <property type="molecule type" value="Genomic_DNA"/>
</dbReference>
<evidence type="ECO:0000256" key="1">
    <source>
        <dbReference type="SAM" id="MobiDB-lite"/>
    </source>
</evidence>
<comment type="caution">
    <text evidence="3">The sequence shown here is derived from an EMBL/GenBank/DDBJ whole genome shotgun (WGS) entry which is preliminary data.</text>
</comment>
<sequence length="869" mass="90400">MVRSIENILVLTTIAFTAAWGYDLSQDVGIEGTSRSSVTRPSHEQLIQQRHLQQTVAEKVKAAIELAAAEAHDDDDTPSPTNSFEPTYLPTGSAMPTSTAYPTTIELKSKKSGKGETSAKAKGKKSGKGKGDSSDSDETPSDYPTYLPTSSGIPTGTAYPTTIELKSKKSGKGKSENSAKTKGKKSGKGKGDSRDSDDTPSDYPTYLPTSSAIPTGTAYPTSIELKSKKSGKGENSAKAKGKKSGKGKGDSNDDDDSTPSDFPTLLPTLLPTSSAMPTGTAYPTTEFKSKKSGKGESSGKGKGEKSGKGKGDSNSEGKGEKSDKSGKGKKSGKGQKSQSSKSSKSSKKSSKKSASPAPSLSPTAISTETPGPSISLSPTTSPSVSASPSVISPSTLPSVARTFAPSTLVSAPPSSQIIETSSPAPTEAETTTSAPTAAPSIGTQSPSADTQSPSSTPSPSTDTQSPSAATESPSLSISAAPSADTQSPSVSAEPTTTVVPTAVPTATFSPSIAPSEFPSIIPTVFPSQVPSSEPSADDGNLREAGFETTLDLSNVDETYQDAFVVAADRWGSIIVGDMPGLSVTDDTRDGVTCKSLPDTIDDIFICATVGDIDAISGVLGYSQAEYGARVGSKIIPVIGSMTLDSADIDDLADSSMLESVITHEMGRIYGIGALWKKNGLVKETPFSSCSYTASSKATAEYQKLTGCDKPIPLEGCGFTDKTCFKKESMTGYEGGKVVLSRMTVASLEDMGYTVNYDAADNYGVEDMDPSCVCTTTSTIKVGDASITKMARNKPTVRKLGTGKFESNHAHLSLSGRLEAEAFGLELLKAAKRRKKYVIEREGFVFLADQVVSVLYKEKGQIYGVEVRSE</sequence>
<feature type="compositionally biased region" description="Polar residues" evidence="1">
    <location>
        <begin position="147"/>
        <end position="160"/>
    </location>
</feature>
<feature type="signal peptide" evidence="2">
    <location>
        <begin position="1"/>
        <end position="21"/>
    </location>
</feature>
<dbReference type="Gene3D" id="3.90.132.10">
    <property type="entry name" value="Leishmanolysin , domain 2"/>
    <property type="match status" value="1"/>
</dbReference>
<feature type="compositionally biased region" description="Low complexity" evidence="1">
    <location>
        <begin position="369"/>
        <end position="396"/>
    </location>
</feature>
<evidence type="ECO:0008006" key="5">
    <source>
        <dbReference type="Google" id="ProtNLM"/>
    </source>
</evidence>
<evidence type="ECO:0000313" key="4">
    <source>
        <dbReference type="Proteomes" id="UP000198406"/>
    </source>
</evidence>
<feature type="compositionally biased region" description="Low complexity" evidence="1">
    <location>
        <begin position="259"/>
        <end position="274"/>
    </location>
</feature>
<organism evidence="3 4">
    <name type="scientific">Fistulifera solaris</name>
    <name type="common">Oleaginous diatom</name>
    <dbReference type="NCBI Taxonomy" id="1519565"/>
    <lineage>
        <taxon>Eukaryota</taxon>
        <taxon>Sar</taxon>
        <taxon>Stramenopiles</taxon>
        <taxon>Ochrophyta</taxon>
        <taxon>Bacillariophyta</taxon>
        <taxon>Bacillariophyceae</taxon>
        <taxon>Bacillariophycidae</taxon>
        <taxon>Naviculales</taxon>
        <taxon>Naviculaceae</taxon>
        <taxon>Fistulifera</taxon>
    </lineage>
</organism>
<dbReference type="Proteomes" id="UP000198406">
    <property type="component" value="Unassembled WGS sequence"/>
</dbReference>
<dbReference type="AlphaFoldDB" id="A0A1Z5K140"/>
<feature type="compositionally biased region" description="Basic and acidic residues" evidence="1">
    <location>
        <begin position="225"/>
        <end position="237"/>
    </location>
</feature>
<keyword evidence="2" id="KW-0732">Signal</keyword>
<feature type="compositionally biased region" description="Polar residues" evidence="1">
    <location>
        <begin position="404"/>
        <end position="418"/>
    </location>
</feature>
<evidence type="ECO:0000313" key="3">
    <source>
        <dbReference type="EMBL" id="GAX19816.1"/>
    </source>
</evidence>
<gene>
    <name evidence="3" type="ORF">FisN_11Lh318</name>
</gene>
<feature type="compositionally biased region" description="Basic and acidic residues" evidence="1">
    <location>
        <begin position="107"/>
        <end position="119"/>
    </location>
</feature>
<evidence type="ECO:0000256" key="2">
    <source>
        <dbReference type="SAM" id="SignalP"/>
    </source>
</evidence>
<feature type="chain" id="PRO_5012396589" description="Leishmanolysin-like peptidase" evidence="2">
    <location>
        <begin position="22"/>
        <end position="869"/>
    </location>
</feature>
<feature type="compositionally biased region" description="Polar residues" evidence="1">
    <location>
        <begin position="356"/>
        <end position="368"/>
    </location>
</feature>
<protein>
    <recommendedName>
        <fullName evidence="5">Leishmanolysin-like peptidase</fullName>
    </recommendedName>
</protein>
<dbReference type="InParanoid" id="A0A1Z5K140"/>
<name>A0A1Z5K140_FISSO</name>
<feature type="region of interest" description="Disordered" evidence="1">
    <location>
        <begin position="70"/>
        <end position="497"/>
    </location>
</feature>
<feature type="compositionally biased region" description="Low complexity" evidence="1">
    <location>
        <begin position="419"/>
        <end position="497"/>
    </location>
</feature>
<dbReference type="OrthoDB" id="48352at2759"/>
<reference evidence="3 4" key="1">
    <citation type="journal article" date="2015" name="Plant Cell">
        <title>Oil accumulation by the oleaginous diatom Fistulifera solaris as revealed by the genome and transcriptome.</title>
        <authorList>
            <person name="Tanaka T."/>
            <person name="Maeda Y."/>
            <person name="Veluchamy A."/>
            <person name="Tanaka M."/>
            <person name="Abida H."/>
            <person name="Marechal E."/>
            <person name="Bowler C."/>
            <person name="Muto M."/>
            <person name="Sunaga Y."/>
            <person name="Tanaka M."/>
            <person name="Yoshino T."/>
            <person name="Taniguchi T."/>
            <person name="Fukuda Y."/>
            <person name="Nemoto M."/>
            <person name="Matsumoto M."/>
            <person name="Wong P.S."/>
            <person name="Aburatani S."/>
            <person name="Fujibuchi W."/>
        </authorList>
    </citation>
    <scope>NUCLEOTIDE SEQUENCE [LARGE SCALE GENOMIC DNA]</scope>
    <source>
        <strain evidence="3 4">JPCC DA0580</strain>
    </source>
</reference>
<accession>A0A1Z5K140</accession>
<feature type="compositionally biased region" description="Low complexity" evidence="1">
    <location>
        <begin position="334"/>
        <end position="343"/>
    </location>
</feature>